<sequence>MSEGGHHGENRQRRTWTALGRRLHWTLLGLSLVGFLVWMLVVQAAMPVWLDQGAACAARFDIDTTRVVVRTTLLPPRATCTFHEVPGEIAPVVTEYISPSLALVLTVMLPLPAASGVAGLLLLARRILTLGRTARGPDRDVPAPDPPQTSEGGTSRRTSHLLGAALLGVVAGTFGASVTMLSVVFGSWPASIASYGAIVLAVVVAATAMDAAFGPREGGRRGSRRRGLALGGLGCAVVLALCLRQKLDGDGMGEDGHGWIPLVSTVVFLLVAAVQWRLARRGR</sequence>
<evidence type="ECO:0000256" key="1">
    <source>
        <dbReference type="SAM" id="MobiDB-lite"/>
    </source>
</evidence>
<feature type="transmembrane region" description="Helical" evidence="2">
    <location>
        <begin position="227"/>
        <end position="247"/>
    </location>
</feature>
<dbReference type="Proteomes" id="UP000791080">
    <property type="component" value="Unassembled WGS sequence"/>
</dbReference>
<keyword evidence="2" id="KW-0812">Transmembrane</keyword>
<feature type="transmembrane region" description="Helical" evidence="2">
    <location>
        <begin position="161"/>
        <end position="186"/>
    </location>
</feature>
<feature type="region of interest" description="Disordered" evidence="1">
    <location>
        <begin position="135"/>
        <end position="156"/>
    </location>
</feature>
<keyword evidence="2" id="KW-0472">Membrane</keyword>
<feature type="transmembrane region" description="Helical" evidence="2">
    <location>
        <begin position="192"/>
        <end position="215"/>
    </location>
</feature>
<dbReference type="EMBL" id="AUBJ02000001">
    <property type="protein sequence ID" value="MCP2333858.1"/>
    <property type="molecule type" value="Genomic_DNA"/>
</dbReference>
<evidence type="ECO:0000256" key="2">
    <source>
        <dbReference type="SAM" id="Phobius"/>
    </source>
</evidence>
<organism evidence="3 4">
    <name type="scientific">Actinoalloteichus caeruleus DSM 43889</name>
    <dbReference type="NCBI Taxonomy" id="1120930"/>
    <lineage>
        <taxon>Bacteria</taxon>
        <taxon>Bacillati</taxon>
        <taxon>Actinomycetota</taxon>
        <taxon>Actinomycetes</taxon>
        <taxon>Pseudonocardiales</taxon>
        <taxon>Pseudonocardiaceae</taxon>
        <taxon>Actinoalloteichus</taxon>
        <taxon>Actinoalloteichus cyanogriseus</taxon>
    </lineage>
</organism>
<name>A0ABT1JMW3_ACTCY</name>
<evidence type="ECO:0000313" key="4">
    <source>
        <dbReference type="Proteomes" id="UP000791080"/>
    </source>
</evidence>
<dbReference type="RefSeq" id="WP_026419052.1">
    <property type="nucleotide sequence ID" value="NZ_AUBJ02000001.1"/>
</dbReference>
<evidence type="ECO:0000313" key="3">
    <source>
        <dbReference type="EMBL" id="MCP2333858.1"/>
    </source>
</evidence>
<reference evidence="3 4" key="1">
    <citation type="submission" date="2022-06" db="EMBL/GenBank/DDBJ databases">
        <title>Genomic Encyclopedia of Type Strains, Phase I: the one thousand microbial genomes (KMG-I) project.</title>
        <authorList>
            <person name="Kyrpides N."/>
        </authorList>
    </citation>
    <scope>NUCLEOTIDE SEQUENCE [LARGE SCALE GENOMIC DNA]</scope>
    <source>
        <strain evidence="3 4">DSM 43889</strain>
    </source>
</reference>
<keyword evidence="4" id="KW-1185">Reference proteome</keyword>
<protein>
    <submittedName>
        <fullName evidence="3">Uncharacterized protein</fullName>
    </submittedName>
</protein>
<comment type="caution">
    <text evidence="3">The sequence shown here is derived from an EMBL/GenBank/DDBJ whole genome shotgun (WGS) entry which is preliminary data.</text>
</comment>
<feature type="transmembrane region" description="Helical" evidence="2">
    <location>
        <begin position="101"/>
        <end position="123"/>
    </location>
</feature>
<proteinExistence type="predicted"/>
<accession>A0ABT1JMW3</accession>
<gene>
    <name evidence="3" type="ORF">G443_004128</name>
</gene>
<keyword evidence="2" id="KW-1133">Transmembrane helix</keyword>
<feature type="transmembrane region" description="Helical" evidence="2">
    <location>
        <begin position="23"/>
        <end position="41"/>
    </location>
</feature>
<feature type="transmembrane region" description="Helical" evidence="2">
    <location>
        <begin position="259"/>
        <end position="279"/>
    </location>
</feature>